<dbReference type="InterPro" id="IPR041373">
    <property type="entry name" value="RT_RNaseH"/>
</dbReference>
<dbReference type="PANTHER" id="PTHR34072">
    <property type="entry name" value="ENZYMATIC POLYPROTEIN-RELATED"/>
    <property type="match status" value="1"/>
</dbReference>
<keyword evidence="5" id="KW-0378">Hydrolase</keyword>
<evidence type="ECO:0000313" key="9">
    <source>
        <dbReference type="Proteomes" id="UP001292094"/>
    </source>
</evidence>
<dbReference type="Pfam" id="PF17917">
    <property type="entry name" value="RT_RNaseH"/>
    <property type="match status" value="1"/>
</dbReference>
<evidence type="ECO:0000256" key="5">
    <source>
        <dbReference type="ARBA" id="ARBA00022801"/>
    </source>
</evidence>
<reference evidence="8" key="1">
    <citation type="submission" date="2023-11" db="EMBL/GenBank/DDBJ databases">
        <title>Genome assemblies of two species of porcelain crab, Petrolisthes cinctipes and Petrolisthes manimaculis (Anomura: Porcellanidae).</title>
        <authorList>
            <person name="Angst P."/>
        </authorList>
    </citation>
    <scope>NUCLEOTIDE SEQUENCE</scope>
    <source>
        <strain evidence="8">PB745_02</strain>
        <tissue evidence="8">Gill</tissue>
    </source>
</reference>
<dbReference type="Proteomes" id="UP001292094">
    <property type="component" value="Unassembled WGS sequence"/>
</dbReference>
<dbReference type="AlphaFoldDB" id="A0AAE1UT13"/>
<dbReference type="GO" id="GO:0003964">
    <property type="term" value="F:RNA-directed DNA polymerase activity"/>
    <property type="evidence" value="ECO:0007669"/>
    <property type="project" value="UniProtKB-KW"/>
</dbReference>
<organism evidence="8 9">
    <name type="scientific">Petrolisthes manimaculis</name>
    <dbReference type="NCBI Taxonomy" id="1843537"/>
    <lineage>
        <taxon>Eukaryota</taxon>
        <taxon>Metazoa</taxon>
        <taxon>Ecdysozoa</taxon>
        <taxon>Arthropoda</taxon>
        <taxon>Crustacea</taxon>
        <taxon>Multicrustacea</taxon>
        <taxon>Malacostraca</taxon>
        <taxon>Eumalacostraca</taxon>
        <taxon>Eucarida</taxon>
        <taxon>Decapoda</taxon>
        <taxon>Pleocyemata</taxon>
        <taxon>Anomura</taxon>
        <taxon>Galatheoidea</taxon>
        <taxon>Porcellanidae</taxon>
        <taxon>Petrolisthes</taxon>
    </lineage>
</organism>
<comment type="caution">
    <text evidence="8">The sequence shown here is derived from an EMBL/GenBank/DDBJ whole genome shotgun (WGS) entry which is preliminary data.</text>
</comment>
<dbReference type="GO" id="GO:0004519">
    <property type="term" value="F:endonuclease activity"/>
    <property type="evidence" value="ECO:0007669"/>
    <property type="project" value="UniProtKB-KW"/>
</dbReference>
<evidence type="ECO:0000313" key="8">
    <source>
        <dbReference type="EMBL" id="KAK4329209.1"/>
    </source>
</evidence>
<dbReference type="PANTHER" id="PTHR34072:SF52">
    <property type="entry name" value="RIBONUCLEASE H"/>
    <property type="match status" value="1"/>
</dbReference>
<proteinExistence type="predicted"/>
<dbReference type="EMBL" id="JAWZYT010000029">
    <property type="protein sequence ID" value="KAK4329209.1"/>
    <property type="molecule type" value="Genomic_DNA"/>
</dbReference>
<protein>
    <recommendedName>
        <fullName evidence="7">Reverse transcriptase RNase H-like domain-containing protein</fullName>
    </recommendedName>
</protein>
<dbReference type="SUPFAM" id="SSF56672">
    <property type="entry name" value="DNA/RNA polymerases"/>
    <property type="match status" value="1"/>
</dbReference>
<accession>A0AAE1UT13</accession>
<name>A0AAE1UT13_9EUCA</name>
<keyword evidence="6" id="KW-0695">RNA-directed DNA polymerase</keyword>
<keyword evidence="4" id="KW-0255">Endonuclease</keyword>
<evidence type="ECO:0000256" key="3">
    <source>
        <dbReference type="ARBA" id="ARBA00022722"/>
    </source>
</evidence>
<evidence type="ECO:0000256" key="4">
    <source>
        <dbReference type="ARBA" id="ARBA00022759"/>
    </source>
</evidence>
<dbReference type="GO" id="GO:0016787">
    <property type="term" value="F:hydrolase activity"/>
    <property type="evidence" value="ECO:0007669"/>
    <property type="project" value="UniProtKB-KW"/>
</dbReference>
<keyword evidence="2" id="KW-0548">Nucleotidyltransferase</keyword>
<evidence type="ECO:0000259" key="7">
    <source>
        <dbReference type="Pfam" id="PF17917"/>
    </source>
</evidence>
<keyword evidence="3" id="KW-0540">Nuclease</keyword>
<keyword evidence="1" id="KW-0808">Transferase</keyword>
<evidence type="ECO:0000256" key="2">
    <source>
        <dbReference type="ARBA" id="ARBA00022695"/>
    </source>
</evidence>
<evidence type="ECO:0000256" key="6">
    <source>
        <dbReference type="ARBA" id="ARBA00022918"/>
    </source>
</evidence>
<feature type="domain" description="Reverse transcriptase RNase H-like" evidence="7">
    <location>
        <begin position="9"/>
        <end position="77"/>
    </location>
</feature>
<dbReference type="InterPro" id="IPR043502">
    <property type="entry name" value="DNA/RNA_pol_sf"/>
</dbReference>
<keyword evidence="9" id="KW-1185">Reference proteome</keyword>
<evidence type="ECO:0000256" key="1">
    <source>
        <dbReference type="ARBA" id="ARBA00022679"/>
    </source>
</evidence>
<dbReference type="Gene3D" id="3.10.20.370">
    <property type="match status" value="1"/>
</dbReference>
<sequence>MISRTPLVEKSDVGVGAVLLQDSEDGVFHPVAYISQKFKGHQRPYNTVEKELLALIMALEKWDVYLEHNTPLIVYSDRLGT</sequence>
<gene>
    <name evidence="8" type="ORF">Pmani_000437</name>
</gene>